<feature type="binding site" evidence="19">
    <location>
        <position position="356"/>
    </location>
    <ligand>
        <name>Zn(2+)</name>
        <dbReference type="ChEBI" id="CHEBI:29105"/>
        <label>1</label>
    </ligand>
</feature>
<feature type="binding site" evidence="19">
    <location>
        <position position="274"/>
    </location>
    <ligand>
        <name>Zn(2+)</name>
        <dbReference type="ChEBI" id="CHEBI:29105"/>
        <label>1</label>
    </ligand>
</feature>
<protein>
    <recommendedName>
        <fullName evidence="18">Ceramide very long chain fatty acid hydroxylase</fullName>
        <ecNumber evidence="18">1.-.-.-</ecNumber>
    </recommendedName>
</protein>
<dbReference type="OrthoDB" id="2204368at2759"/>
<keyword evidence="9 18" id="KW-0256">Endoplasmic reticulum</keyword>
<proteinExistence type="inferred from homology"/>
<dbReference type="InterPro" id="IPR014430">
    <property type="entry name" value="Scs7"/>
</dbReference>
<evidence type="ECO:0000313" key="24">
    <source>
        <dbReference type="Proteomes" id="UP000799440"/>
    </source>
</evidence>
<keyword evidence="11 19" id="KW-0862">Zinc</keyword>
<dbReference type="PANTHER" id="PTHR12863:SF1">
    <property type="entry name" value="FATTY ACID 2-HYDROXYLASE"/>
    <property type="match status" value="1"/>
</dbReference>
<dbReference type="InterPro" id="IPR001199">
    <property type="entry name" value="Cyt_B5-like_heme/steroid-bd"/>
</dbReference>
<comment type="cofactor">
    <cofactor evidence="18 19">
        <name>Zn(2+)</name>
        <dbReference type="ChEBI" id="CHEBI:29105"/>
    </cofactor>
    <text evidence="18 19">Binds 2 Zn(2+) ions per subunit that likely form a catalytic dimetal center.</text>
</comment>
<feature type="binding site" evidence="19">
    <location>
        <position position="277"/>
    </location>
    <ligand>
        <name>Zn(2+)</name>
        <dbReference type="ChEBI" id="CHEBI:29105"/>
        <label>1</label>
    </ligand>
</feature>
<dbReference type="InterPro" id="IPR036400">
    <property type="entry name" value="Cyt_B5-like_heme/steroid_sf"/>
</dbReference>
<keyword evidence="7 21" id="KW-0812">Transmembrane</keyword>
<dbReference type="PRINTS" id="PR00363">
    <property type="entry name" value="CYTOCHROMEB5"/>
</dbReference>
<organism evidence="23 24">
    <name type="scientific">Sporormia fimetaria CBS 119925</name>
    <dbReference type="NCBI Taxonomy" id="1340428"/>
    <lineage>
        <taxon>Eukaryota</taxon>
        <taxon>Fungi</taxon>
        <taxon>Dikarya</taxon>
        <taxon>Ascomycota</taxon>
        <taxon>Pezizomycotina</taxon>
        <taxon>Dothideomycetes</taxon>
        <taxon>Pleosporomycetidae</taxon>
        <taxon>Pleosporales</taxon>
        <taxon>Sporormiaceae</taxon>
        <taxon>Sporormia</taxon>
    </lineage>
</organism>
<dbReference type="InterPro" id="IPR006694">
    <property type="entry name" value="Fatty_acid_hydroxylase"/>
</dbReference>
<evidence type="ECO:0000256" key="6">
    <source>
        <dbReference type="ARBA" id="ARBA00022617"/>
    </source>
</evidence>
<evidence type="ECO:0000256" key="14">
    <source>
        <dbReference type="ARBA" id="ARBA00023004"/>
    </source>
</evidence>
<evidence type="ECO:0000256" key="5">
    <source>
        <dbReference type="ARBA" id="ARBA00022516"/>
    </source>
</evidence>
<dbReference type="Pfam" id="PF00173">
    <property type="entry name" value="Cyt-b5"/>
    <property type="match status" value="1"/>
</dbReference>
<dbReference type="EMBL" id="MU006565">
    <property type="protein sequence ID" value="KAF2750045.1"/>
    <property type="molecule type" value="Genomic_DNA"/>
</dbReference>
<comment type="similarity">
    <text evidence="4 18">Belongs to the sterol desaturase family. SCS7 subfamily.</text>
</comment>
<evidence type="ECO:0000256" key="20">
    <source>
        <dbReference type="PIRSR" id="PIRSR005149-50"/>
    </source>
</evidence>
<dbReference type="Pfam" id="PF04116">
    <property type="entry name" value="FA_hydroxylase"/>
    <property type="match status" value="1"/>
</dbReference>
<feature type="domain" description="Cytochrome b5 heme-binding" evidence="22">
    <location>
        <begin position="6"/>
        <end position="85"/>
    </location>
</feature>
<comment type="pathway">
    <text evidence="3">Lipid metabolism.</text>
</comment>
<feature type="binding site" evidence="19">
    <location>
        <position position="250"/>
    </location>
    <ligand>
        <name>Zn(2+)</name>
        <dbReference type="ChEBI" id="CHEBI:29105"/>
        <label>1</label>
    </ligand>
</feature>
<evidence type="ECO:0000256" key="8">
    <source>
        <dbReference type="ARBA" id="ARBA00022723"/>
    </source>
</evidence>
<comment type="pathway">
    <text evidence="2">Sphingolipid metabolism.</text>
</comment>
<keyword evidence="6 20" id="KW-0349">Heme</keyword>
<feature type="binding site" description="axial binding residue" evidence="20">
    <location>
        <position position="68"/>
    </location>
    <ligand>
        <name>heme</name>
        <dbReference type="ChEBI" id="CHEBI:30413"/>
    </ligand>
    <ligandPart>
        <name>Fe</name>
        <dbReference type="ChEBI" id="CHEBI:18248"/>
    </ligandPart>
</feature>
<dbReference type="AlphaFoldDB" id="A0A6A6VHH9"/>
<keyword evidence="17 18" id="KW-0275">Fatty acid biosynthesis</keyword>
<dbReference type="SUPFAM" id="SSF55856">
    <property type="entry name" value="Cytochrome b5-like heme/steroid binding domain"/>
    <property type="match status" value="1"/>
</dbReference>
<dbReference type="PANTHER" id="PTHR12863">
    <property type="entry name" value="FATTY ACID HYDROXYLASE"/>
    <property type="match status" value="1"/>
</dbReference>
<evidence type="ECO:0000256" key="17">
    <source>
        <dbReference type="ARBA" id="ARBA00023160"/>
    </source>
</evidence>
<dbReference type="GO" id="GO:0005789">
    <property type="term" value="C:endoplasmic reticulum membrane"/>
    <property type="evidence" value="ECO:0007669"/>
    <property type="project" value="UniProtKB-SubCell"/>
</dbReference>
<name>A0A6A6VHH9_9PLEO</name>
<dbReference type="FunFam" id="3.10.120.10:FF:000007">
    <property type="entry name" value="Sulfite oxidase, mitochondrial"/>
    <property type="match status" value="1"/>
</dbReference>
<feature type="binding site" evidence="19">
    <location>
        <position position="338"/>
    </location>
    <ligand>
        <name>Zn(2+)</name>
        <dbReference type="ChEBI" id="CHEBI:29105"/>
        <label>1</label>
    </ligand>
</feature>
<evidence type="ECO:0000313" key="23">
    <source>
        <dbReference type="EMBL" id="KAF2750045.1"/>
    </source>
</evidence>
<evidence type="ECO:0000256" key="4">
    <source>
        <dbReference type="ARBA" id="ARBA00005747"/>
    </source>
</evidence>
<keyword evidence="13 18" id="KW-0560">Oxidoreductase</keyword>
<evidence type="ECO:0000256" key="18">
    <source>
        <dbReference type="PIRNR" id="PIRNR005149"/>
    </source>
</evidence>
<feature type="binding site" evidence="19">
    <location>
        <position position="334"/>
    </location>
    <ligand>
        <name>Zn(2+)</name>
        <dbReference type="ChEBI" id="CHEBI:29105"/>
        <label>1</label>
    </ligand>
</feature>
<evidence type="ECO:0000256" key="1">
    <source>
        <dbReference type="ARBA" id="ARBA00004477"/>
    </source>
</evidence>
<feature type="binding site" evidence="19">
    <location>
        <position position="357"/>
    </location>
    <ligand>
        <name>Zn(2+)</name>
        <dbReference type="ChEBI" id="CHEBI:29105"/>
        <label>1</label>
    </ligand>
</feature>
<dbReference type="PIRSF" id="PIRSF005149">
    <property type="entry name" value="IPC-B_HD"/>
    <property type="match status" value="1"/>
</dbReference>
<sequence>MPARTLPTITAADVRAHNTEKSCYVTIGTKVYDVTSFLDDHPGGGDLILDYGGQDVEKILKDELSHTHSDAAYEILDESLVGFLPTEEIINGATKSGKPDEILPLLASEQGARELLKAGVNGKVVYAATGMSNEEDLSRETDVAADYKTHKFLDLSRPLFPQIWYGGFSKAFYLEQVHRPRHYRGGESAPLFGNFLEPLSKTAWWVVPLVWLPPVFYGSYLGISNLGVASGSAYWLVGIAFWSFFEYILHRFLFHLDDYLPDNRVGITLHFILHGIHHYLPMDRYRLVMPPTLFAALATPFWKLAHAVFFYDWHVATTVFSGGIFGYVCYDLTHYFLHHRNLPAWYRALKKYHLKHHFADYQNGFGVTSRFWDWVFGTELNMQPKVVKTA</sequence>
<keyword evidence="5 18" id="KW-0444">Lipid biosynthesis</keyword>
<dbReference type="Proteomes" id="UP000799440">
    <property type="component" value="Unassembled WGS sequence"/>
</dbReference>
<dbReference type="GO" id="GO:0080132">
    <property type="term" value="F:fatty acid 2-hydroxylase activity"/>
    <property type="evidence" value="ECO:0007669"/>
    <property type="project" value="InterPro"/>
</dbReference>
<feature type="transmembrane region" description="Helical" evidence="21">
    <location>
        <begin position="202"/>
        <end position="221"/>
    </location>
</feature>
<evidence type="ECO:0000256" key="21">
    <source>
        <dbReference type="SAM" id="Phobius"/>
    </source>
</evidence>
<evidence type="ECO:0000256" key="15">
    <source>
        <dbReference type="ARBA" id="ARBA00023098"/>
    </source>
</evidence>
<dbReference type="PROSITE" id="PS00191">
    <property type="entry name" value="CYTOCHROME_B5_1"/>
    <property type="match status" value="1"/>
</dbReference>
<comment type="function">
    <text evidence="18">Ceramide hydroxylase involved in the hydroxylation of sphingolipid-associated very long chain fatty acids. Postulated to hydroxylate the very long chain fatty acid of dihydroceramides and phytoceramides at C-2.</text>
</comment>
<dbReference type="EC" id="1.-.-.-" evidence="18"/>
<keyword evidence="12 21" id="KW-1133">Transmembrane helix</keyword>
<evidence type="ECO:0000256" key="11">
    <source>
        <dbReference type="ARBA" id="ARBA00022833"/>
    </source>
</evidence>
<evidence type="ECO:0000256" key="7">
    <source>
        <dbReference type="ARBA" id="ARBA00022692"/>
    </source>
</evidence>
<evidence type="ECO:0000256" key="16">
    <source>
        <dbReference type="ARBA" id="ARBA00023136"/>
    </source>
</evidence>
<keyword evidence="15 18" id="KW-0443">Lipid metabolism</keyword>
<dbReference type="GO" id="GO:0020037">
    <property type="term" value="F:heme binding"/>
    <property type="evidence" value="ECO:0007669"/>
    <property type="project" value="InterPro"/>
</dbReference>
<keyword evidence="24" id="KW-1185">Reference proteome</keyword>
<keyword evidence="14 18" id="KW-0408">Iron</keyword>
<evidence type="ECO:0000259" key="22">
    <source>
        <dbReference type="PROSITE" id="PS50255"/>
    </source>
</evidence>
<feature type="transmembrane region" description="Helical" evidence="21">
    <location>
        <begin position="233"/>
        <end position="254"/>
    </location>
</feature>
<dbReference type="InterPro" id="IPR018506">
    <property type="entry name" value="Cyt_B5_heme-BS"/>
</dbReference>
<keyword evidence="8 18" id="KW-0479">Metal-binding</keyword>
<feature type="binding site" evidence="19">
    <location>
        <position position="255"/>
    </location>
    <ligand>
        <name>Zn(2+)</name>
        <dbReference type="ChEBI" id="CHEBI:29105"/>
        <label>1</label>
    </ligand>
</feature>
<comment type="subcellular location">
    <subcellularLocation>
        <location evidence="1">Endoplasmic reticulum membrane</location>
        <topology evidence="1">Multi-pass membrane protein</topology>
    </subcellularLocation>
</comment>
<keyword evidence="16 18" id="KW-0472">Membrane</keyword>
<evidence type="ECO:0000256" key="9">
    <source>
        <dbReference type="ARBA" id="ARBA00022824"/>
    </source>
</evidence>
<dbReference type="GO" id="GO:0006633">
    <property type="term" value="P:fatty acid biosynthetic process"/>
    <property type="evidence" value="ECO:0007669"/>
    <property type="project" value="UniProtKB-KW"/>
</dbReference>
<comment type="cofactor">
    <cofactor evidence="20">
        <name>Fe cation</name>
        <dbReference type="ChEBI" id="CHEBI:24875"/>
    </cofactor>
</comment>
<dbReference type="SMART" id="SM01117">
    <property type="entry name" value="Cyt-b5"/>
    <property type="match status" value="1"/>
</dbReference>
<evidence type="ECO:0000256" key="10">
    <source>
        <dbReference type="ARBA" id="ARBA00022832"/>
    </source>
</evidence>
<gene>
    <name evidence="23" type="ORF">M011DRAFT_465690</name>
</gene>
<evidence type="ECO:0000256" key="12">
    <source>
        <dbReference type="ARBA" id="ARBA00022989"/>
    </source>
</evidence>
<accession>A0A6A6VHH9</accession>
<feature type="binding site" evidence="19">
    <location>
        <position position="278"/>
    </location>
    <ligand>
        <name>Zn(2+)</name>
        <dbReference type="ChEBI" id="CHEBI:29105"/>
        <label>1</label>
    </ligand>
</feature>
<evidence type="ECO:0000256" key="19">
    <source>
        <dbReference type="PIRSR" id="PIRSR005149-1"/>
    </source>
</evidence>
<feature type="transmembrane region" description="Helical" evidence="21">
    <location>
        <begin position="311"/>
        <end position="330"/>
    </location>
</feature>
<evidence type="ECO:0000256" key="3">
    <source>
        <dbReference type="ARBA" id="ARBA00005189"/>
    </source>
</evidence>
<evidence type="ECO:0000256" key="2">
    <source>
        <dbReference type="ARBA" id="ARBA00004991"/>
    </source>
</evidence>
<feature type="binding site" description="axial binding residue" evidence="20">
    <location>
        <position position="41"/>
    </location>
    <ligand>
        <name>heme</name>
        <dbReference type="ChEBI" id="CHEBI:30413"/>
    </ligand>
    <ligandPart>
        <name>Fe</name>
        <dbReference type="ChEBI" id="CHEBI:18248"/>
    </ligandPart>
</feature>
<reference evidence="23" key="1">
    <citation type="journal article" date="2020" name="Stud. Mycol.">
        <title>101 Dothideomycetes genomes: a test case for predicting lifestyles and emergence of pathogens.</title>
        <authorList>
            <person name="Haridas S."/>
            <person name="Albert R."/>
            <person name="Binder M."/>
            <person name="Bloem J."/>
            <person name="Labutti K."/>
            <person name="Salamov A."/>
            <person name="Andreopoulos B."/>
            <person name="Baker S."/>
            <person name="Barry K."/>
            <person name="Bills G."/>
            <person name="Bluhm B."/>
            <person name="Cannon C."/>
            <person name="Castanera R."/>
            <person name="Culley D."/>
            <person name="Daum C."/>
            <person name="Ezra D."/>
            <person name="Gonzalez J."/>
            <person name="Henrissat B."/>
            <person name="Kuo A."/>
            <person name="Liang C."/>
            <person name="Lipzen A."/>
            <person name="Lutzoni F."/>
            <person name="Magnuson J."/>
            <person name="Mondo S."/>
            <person name="Nolan M."/>
            <person name="Ohm R."/>
            <person name="Pangilinan J."/>
            <person name="Park H.-J."/>
            <person name="Ramirez L."/>
            <person name="Alfaro M."/>
            <person name="Sun H."/>
            <person name="Tritt A."/>
            <person name="Yoshinaga Y."/>
            <person name="Zwiers L.-H."/>
            <person name="Turgeon B."/>
            <person name="Goodwin S."/>
            <person name="Spatafora J."/>
            <person name="Crous P."/>
            <person name="Grigoriev I."/>
        </authorList>
    </citation>
    <scope>NUCLEOTIDE SEQUENCE</scope>
    <source>
        <strain evidence="23">CBS 119925</strain>
    </source>
</reference>
<feature type="binding site" evidence="19">
    <location>
        <position position="353"/>
    </location>
    <ligand>
        <name>Zn(2+)</name>
        <dbReference type="ChEBI" id="CHEBI:29105"/>
        <label>1</label>
    </ligand>
</feature>
<evidence type="ECO:0000256" key="13">
    <source>
        <dbReference type="ARBA" id="ARBA00023002"/>
    </source>
</evidence>
<dbReference type="Gene3D" id="3.10.120.10">
    <property type="entry name" value="Cytochrome b5-like heme/steroid binding domain"/>
    <property type="match status" value="1"/>
</dbReference>
<dbReference type="PROSITE" id="PS50255">
    <property type="entry name" value="CYTOCHROME_B5_2"/>
    <property type="match status" value="1"/>
</dbReference>
<dbReference type="GO" id="GO:0005506">
    <property type="term" value="F:iron ion binding"/>
    <property type="evidence" value="ECO:0007669"/>
    <property type="project" value="UniProtKB-UniRule"/>
</dbReference>
<keyword evidence="10 18" id="KW-0276">Fatty acid metabolism</keyword>